<name>A0A640W0N8_9RHOB</name>
<keyword evidence="3" id="KW-0238">DNA-binding</keyword>
<proteinExistence type="inferred from homology"/>
<reference evidence="6 7" key="1">
    <citation type="submission" date="2019-12" db="EMBL/GenBank/DDBJ databases">
        <title>Roseobacter cerasinus sp. nov., isolated from seawater around aquaculture.</title>
        <authorList>
            <person name="Muramatsu S."/>
            <person name="Takabe Y."/>
            <person name="Mori K."/>
            <person name="Takaichi S."/>
            <person name="Hanada S."/>
        </authorList>
    </citation>
    <scope>NUCLEOTIDE SEQUENCE [LARGE SCALE GENOMIC DNA]</scope>
    <source>
        <strain evidence="6 7">AI77</strain>
    </source>
</reference>
<dbReference type="PANTHER" id="PTHR30579">
    <property type="entry name" value="TRANSCRIPTIONAL REGULATOR"/>
    <property type="match status" value="1"/>
</dbReference>
<keyword evidence="2" id="KW-0805">Transcription regulation</keyword>
<dbReference type="InterPro" id="IPR000847">
    <property type="entry name" value="LysR_HTH_N"/>
</dbReference>
<dbReference type="OrthoDB" id="5297263at2"/>
<dbReference type="AlphaFoldDB" id="A0A640W0N8"/>
<dbReference type="SUPFAM" id="SSF53850">
    <property type="entry name" value="Periplasmic binding protein-like II"/>
    <property type="match status" value="1"/>
</dbReference>
<evidence type="ECO:0000256" key="4">
    <source>
        <dbReference type="ARBA" id="ARBA00023163"/>
    </source>
</evidence>
<evidence type="ECO:0000259" key="5">
    <source>
        <dbReference type="PROSITE" id="PS50931"/>
    </source>
</evidence>
<dbReference type="PROSITE" id="PS50931">
    <property type="entry name" value="HTH_LYSR"/>
    <property type="match status" value="1"/>
</dbReference>
<protein>
    <submittedName>
        <fullName evidence="6">LysR family transcriptional regulator</fullName>
    </submittedName>
</protein>
<evidence type="ECO:0000256" key="1">
    <source>
        <dbReference type="ARBA" id="ARBA00009437"/>
    </source>
</evidence>
<dbReference type="PANTHER" id="PTHR30579:SF7">
    <property type="entry name" value="HTH-TYPE TRANSCRIPTIONAL REGULATOR LRHA-RELATED"/>
    <property type="match status" value="1"/>
</dbReference>
<evidence type="ECO:0000256" key="3">
    <source>
        <dbReference type="ARBA" id="ARBA00023125"/>
    </source>
</evidence>
<dbReference type="InterPro" id="IPR036390">
    <property type="entry name" value="WH_DNA-bd_sf"/>
</dbReference>
<keyword evidence="4" id="KW-0804">Transcription</keyword>
<gene>
    <name evidence="6" type="ORF">So717_37890</name>
</gene>
<sequence>MAALDSDLLRTFVAVAEAGSVTEGAARIYRSQSATSLQIKRLETVLGRPVFERHGRGVVLSDTGRTLLPVAKDVTARLDAVLRDISQDAVRGKLRLGIPDDHGRSKLAEIIAAFTRHHPEVELDVTCALSTTFPEALGKGVLDLAIYEVERPSSHEEVLYEDPTCWVSSTSRRFSPDETLPVALFDHACWWRDAAIASLKASGTPYRMVYSSQSVSGVIAAVEAGVAVGLLGRSSLHAGLSVVNDTLGLENTPSSKLVMVSGQQKETEPTLAMKAAIRAAFLVRRD</sequence>
<dbReference type="Proteomes" id="UP000436522">
    <property type="component" value="Unassembled WGS sequence"/>
</dbReference>
<feature type="domain" description="HTH lysR-type" evidence="5">
    <location>
        <begin position="4"/>
        <end position="61"/>
    </location>
</feature>
<dbReference type="InterPro" id="IPR050176">
    <property type="entry name" value="LTTR"/>
</dbReference>
<dbReference type="GO" id="GO:0003677">
    <property type="term" value="F:DNA binding"/>
    <property type="evidence" value="ECO:0007669"/>
    <property type="project" value="UniProtKB-KW"/>
</dbReference>
<organism evidence="6 7">
    <name type="scientific">Roseobacter cerasinus</name>
    <dbReference type="NCBI Taxonomy" id="2602289"/>
    <lineage>
        <taxon>Bacteria</taxon>
        <taxon>Pseudomonadati</taxon>
        <taxon>Pseudomonadota</taxon>
        <taxon>Alphaproteobacteria</taxon>
        <taxon>Rhodobacterales</taxon>
        <taxon>Roseobacteraceae</taxon>
        <taxon>Roseobacter</taxon>
    </lineage>
</organism>
<comment type="similarity">
    <text evidence="1">Belongs to the LysR transcriptional regulatory family.</text>
</comment>
<dbReference type="Gene3D" id="1.10.10.10">
    <property type="entry name" value="Winged helix-like DNA-binding domain superfamily/Winged helix DNA-binding domain"/>
    <property type="match status" value="1"/>
</dbReference>
<dbReference type="Pfam" id="PF03466">
    <property type="entry name" value="LysR_substrate"/>
    <property type="match status" value="1"/>
</dbReference>
<keyword evidence="7" id="KW-1185">Reference proteome</keyword>
<evidence type="ECO:0000313" key="7">
    <source>
        <dbReference type="Proteomes" id="UP000436522"/>
    </source>
</evidence>
<dbReference type="InterPro" id="IPR036388">
    <property type="entry name" value="WH-like_DNA-bd_sf"/>
</dbReference>
<dbReference type="Gene3D" id="3.40.190.10">
    <property type="entry name" value="Periplasmic binding protein-like II"/>
    <property type="match status" value="2"/>
</dbReference>
<dbReference type="EMBL" id="BLIV01000009">
    <property type="protein sequence ID" value="GFE52036.1"/>
    <property type="molecule type" value="Genomic_DNA"/>
</dbReference>
<dbReference type="RefSeq" id="WP_159980294.1">
    <property type="nucleotide sequence ID" value="NZ_BLIV01000009.1"/>
</dbReference>
<dbReference type="GO" id="GO:0003700">
    <property type="term" value="F:DNA-binding transcription factor activity"/>
    <property type="evidence" value="ECO:0007669"/>
    <property type="project" value="InterPro"/>
</dbReference>
<dbReference type="SUPFAM" id="SSF46785">
    <property type="entry name" value="Winged helix' DNA-binding domain"/>
    <property type="match status" value="1"/>
</dbReference>
<comment type="caution">
    <text evidence="6">The sequence shown here is derived from an EMBL/GenBank/DDBJ whole genome shotgun (WGS) entry which is preliminary data.</text>
</comment>
<evidence type="ECO:0000313" key="6">
    <source>
        <dbReference type="EMBL" id="GFE52036.1"/>
    </source>
</evidence>
<dbReference type="InterPro" id="IPR005119">
    <property type="entry name" value="LysR_subst-bd"/>
</dbReference>
<evidence type="ECO:0000256" key="2">
    <source>
        <dbReference type="ARBA" id="ARBA00023015"/>
    </source>
</evidence>
<accession>A0A640W0N8</accession>
<dbReference type="Pfam" id="PF00126">
    <property type="entry name" value="HTH_1"/>
    <property type="match status" value="1"/>
</dbReference>